<comment type="caution">
    <text evidence="2">The sequence shown here is derived from an EMBL/GenBank/DDBJ whole genome shotgun (WGS) entry which is preliminary data.</text>
</comment>
<evidence type="ECO:0000313" key="3">
    <source>
        <dbReference type="Proteomes" id="UP000587527"/>
    </source>
</evidence>
<dbReference type="GO" id="GO:0003824">
    <property type="term" value="F:catalytic activity"/>
    <property type="evidence" value="ECO:0007669"/>
    <property type="project" value="InterPro"/>
</dbReference>
<dbReference type="GO" id="GO:0005737">
    <property type="term" value="C:cytoplasm"/>
    <property type="evidence" value="ECO:0007669"/>
    <property type="project" value="TreeGrafter"/>
</dbReference>
<keyword evidence="3" id="KW-1185">Reference proteome</keyword>
<gene>
    <name evidence="2" type="ORF">F4553_000557</name>
</gene>
<dbReference type="EMBL" id="JACHMN010000001">
    <property type="protein sequence ID" value="MBB5867178.1"/>
    <property type="molecule type" value="Genomic_DNA"/>
</dbReference>
<dbReference type="SUPFAM" id="SSF52777">
    <property type="entry name" value="CoA-dependent acyltransferases"/>
    <property type="match status" value="2"/>
</dbReference>
<proteinExistence type="predicted"/>
<protein>
    <recommendedName>
        <fullName evidence="1">Condensation domain-containing protein</fullName>
    </recommendedName>
</protein>
<dbReference type="Proteomes" id="UP000587527">
    <property type="component" value="Unassembled WGS sequence"/>
</dbReference>
<dbReference type="Gene3D" id="3.30.559.30">
    <property type="entry name" value="Nonribosomal peptide synthetase, condensation domain"/>
    <property type="match status" value="1"/>
</dbReference>
<dbReference type="GO" id="GO:0043041">
    <property type="term" value="P:amino acid activation for nonribosomal peptide biosynthetic process"/>
    <property type="evidence" value="ECO:0007669"/>
    <property type="project" value="TreeGrafter"/>
</dbReference>
<dbReference type="GO" id="GO:0008610">
    <property type="term" value="P:lipid biosynthetic process"/>
    <property type="evidence" value="ECO:0007669"/>
    <property type="project" value="UniProtKB-ARBA"/>
</dbReference>
<evidence type="ECO:0000313" key="2">
    <source>
        <dbReference type="EMBL" id="MBB5867178.1"/>
    </source>
</evidence>
<feature type="domain" description="Condensation" evidence="1">
    <location>
        <begin position="51"/>
        <end position="339"/>
    </location>
</feature>
<dbReference type="InterPro" id="IPR001242">
    <property type="entry name" value="Condensation_dom"/>
</dbReference>
<accession>A0A841BIM7</accession>
<sequence>MSQDDPADEWLAAEFAGVAALPVPLTWGQSTLWTALHRPGLDQSMVSLRRVLPLPAPSDVDSALTAIGALLGRHSSLRTRLVATGGTPEQIVAAHGAQPVLLVRADPGDEGVAARVANRLSIDPVEHGREWPQRIAVVVAGGAVREVVVVFSHTTVDFLSARIVLRDLRLLFLGVPVAAPAGLQSADIAALEGSGTHARRARRAVAHCVRGYARLPQQTLPVLGPALTPRFGRTAMVSTAADAATRLLAARHGVSTATVLLAAIAAVASAWSGNPVVGIFTMVSNRFLDGYQDAIAKLNQLALTVVDLGDRPDFAALLPRVWRAALDAYQHAYHDPELMRAAFEAAGFPYATGVSPHCYVNDFRLATDADLTGRAVDEAEVRAAMDATTVTSAPGYEHFAWLTRVEIVDAPGGVRMILTADTSVLPPQAAERFLRGIERLLVDAAYRDVPWPFTV</sequence>
<reference evidence="2 3" key="1">
    <citation type="submission" date="2020-08" db="EMBL/GenBank/DDBJ databases">
        <title>Sequencing the genomes of 1000 actinobacteria strains.</title>
        <authorList>
            <person name="Klenk H.-P."/>
        </authorList>
    </citation>
    <scope>NUCLEOTIDE SEQUENCE [LARGE SCALE GENOMIC DNA]</scope>
    <source>
        <strain evidence="2 3">DSM 45362</strain>
    </source>
</reference>
<dbReference type="Pfam" id="PF00668">
    <property type="entry name" value="Condensation"/>
    <property type="match status" value="1"/>
</dbReference>
<dbReference type="GO" id="GO:0031177">
    <property type="term" value="F:phosphopantetheine binding"/>
    <property type="evidence" value="ECO:0007669"/>
    <property type="project" value="TreeGrafter"/>
</dbReference>
<dbReference type="RefSeq" id="WP_184831600.1">
    <property type="nucleotide sequence ID" value="NZ_JACHMN010000001.1"/>
</dbReference>
<name>A0A841BIM7_9ACTN</name>
<dbReference type="InterPro" id="IPR023213">
    <property type="entry name" value="CAT-like_dom_sf"/>
</dbReference>
<organism evidence="2 3">
    <name type="scientific">Allocatelliglobosispora scoriae</name>
    <dbReference type="NCBI Taxonomy" id="643052"/>
    <lineage>
        <taxon>Bacteria</taxon>
        <taxon>Bacillati</taxon>
        <taxon>Actinomycetota</taxon>
        <taxon>Actinomycetes</taxon>
        <taxon>Micromonosporales</taxon>
        <taxon>Micromonosporaceae</taxon>
        <taxon>Allocatelliglobosispora</taxon>
    </lineage>
</organism>
<evidence type="ECO:0000259" key="1">
    <source>
        <dbReference type="Pfam" id="PF00668"/>
    </source>
</evidence>
<dbReference type="Gene3D" id="3.30.559.10">
    <property type="entry name" value="Chloramphenicol acetyltransferase-like domain"/>
    <property type="match status" value="1"/>
</dbReference>
<dbReference type="AlphaFoldDB" id="A0A841BIM7"/>
<dbReference type="GO" id="GO:0044550">
    <property type="term" value="P:secondary metabolite biosynthetic process"/>
    <property type="evidence" value="ECO:0007669"/>
    <property type="project" value="TreeGrafter"/>
</dbReference>
<dbReference type="PANTHER" id="PTHR45527">
    <property type="entry name" value="NONRIBOSOMAL PEPTIDE SYNTHETASE"/>
    <property type="match status" value="1"/>
</dbReference>
<dbReference type="PANTHER" id="PTHR45527:SF1">
    <property type="entry name" value="FATTY ACID SYNTHASE"/>
    <property type="match status" value="1"/>
</dbReference>